<dbReference type="AlphaFoldDB" id="A0A8R1Y1L3"/>
<proteinExistence type="predicted"/>
<dbReference type="EnsemblMetazoa" id="OVOC9668.1">
    <property type="protein sequence ID" value="OVOC9668.1"/>
    <property type="gene ID" value="WBGene00246477"/>
</dbReference>
<organism evidence="1 2">
    <name type="scientific">Onchocerca volvulus</name>
    <dbReference type="NCBI Taxonomy" id="6282"/>
    <lineage>
        <taxon>Eukaryota</taxon>
        <taxon>Metazoa</taxon>
        <taxon>Ecdysozoa</taxon>
        <taxon>Nematoda</taxon>
        <taxon>Chromadorea</taxon>
        <taxon>Rhabditida</taxon>
        <taxon>Spirurina</taxon>
        <taxon>Spiruromorpha</taxon>
        <taxon>Filarioidea</taxon>
        <taxon>Onchocercidae</taxon>
        <taxon>Onchocerca</taxon>
    </lineage>
</organism>
<accession>A0A8R1Y1L3</accession>
<evidence type="ECO:0000313" key="1">
    <source>
        <dbReference type="EnsemblMetazoa" id="OVOC9668.1"/>
    </source>
</evidence>
<dbReference type="EMBL" id="CMVM020000284">
    <property type="status" value="NOT_ANNOTATED_CDS"/>
    <property type="molecule type" value="Genomic_DNA"/>
</dbReference>
<keyword evidence="2" id="KW-1185">Reference proteome</keyword>
<dbReference type="Proteomes" id="UP000024404">
    <property type="component" value="Unassembled WGS sequence"/>
</dbReference>
<reference evidence="2" key="1">
    <citation type="submission" date="2013-10" db="EMBL/GenBank/DDBJ databases">
        <title>Genome sequencing of Onchocerca volvulus.</title>
        <authorList>
            <person name="Cotton J."/>
            <person name="Tsai J."/>
            <person name="Stanley E."/>
            <person name="Tracey A."/>
            <person name="Holroyd N."/>
            <person name="Lustigman S."/>
            <person name="Berriman M."/>
        </authorList>
    </citation>
    <scope>NUCLEOTIDE SEQUENCE</scope>
</reference>
<evidence type="ECO:0000313" key="2">
    <source>
        <dbReference type="Proteomes" id="UP000024404"/>
    </source>
</evidence>
<protein>
    <submittedName>
        <fullName evidence="1">Uncharacterized protein</fullName>
    </submittedName>
</protein>
<sequence length="77" mass="9184">MDKEKRTSERHSVQERRLIDNKKKKCLTLIAERNERDILMEIEFPSIHSAKEPKHYGKQLWQPTPILTPTHILHSNI</sequence>
<name>A0A8R1Y1L3_ONCVO</name>
<reference evidence="1" key="2">
    <citation type="submission" date="2022-06" db="UniProtKB">
        <authorList>
            <consortium name="EnsemblMetazoa"/>
        </authorList>
    </citation>
    <scope>IDENTIFICATION</scope>
</reference>